<dbReference type="EMBL" id="JAKFHA010000002">
    <property type="protein sequence ID" value="MCF2526937.1"/>
    <property type="molecule type" value="Genomic_DNA"/>
</dbReference>
<comment type="caution">
    <text evidence="1">The sequence shown here is derived from an EMBL/GenBank/DDBJ whole genome shotgun (WGS) entry which is preliminary data.</text>
</comment>
<accession>A0AA41U0Y9</accession>
<sequence length="96" mass="10939">MPMVLPALMSEDFAREDLRWQDAVLRRTPEGDYRLTVRAVLPAAVAARFHTLHEVVSDWLDQDVIDEEDEIDGALLAELQAEHDGAVVRMPRTRTE</sequence>
<proteinExistence type="predicted"/>
<dbReference type="AlphaFoldDB" id="A0AA41U0Y9"/>
<evidence type="ECO:0000313" key="1">
    <source>
        <dbReference type="EMBL" id="MCF2526937.1"/>
    </source>
</evidence>
<evidence type="ECO:0000313" key="2">
    <source>
        <dbReference type="Proteomes" id="UP001165378"/>
    </source>
</evidence>
<dbReference type="RefSeq" id="WP_235051057.1">
    <property type="nucleotide sequence ID" value="NZ_JAKFHA010000002.1"/>
</dbReference>
<gene>
    <name evidence="1" type="ORF">LZ495_06855</name>
</gene>
<keyword evidence="2" id="KW-1185">Reference proteome</keyword>
<name>A0AA41U0Y9_9ACTN</name>
<reference evidence="1" key="1">
    <citation type="submission" date="2022-01" db="EMBL/GenBank/DDBJ databases">
        <title>Genome-Based Taxonomic Classification of the Phylum Actinobacteria.</title>
        <authorList>
            <person name="Gao Y."/>
        </authorList>
    </citation>
    <scope>NUCLEOTIDE SEQUENCE</scope>
    <source>
        <strain evidence="1">KLBMP 8922</strain>
    </source>
</reference>
<organism evidence="1 2">
    <name type="scientific">Yinghuangia soli</name>
    <dbReference type="NCBI Taxonomy" id="2908204"/>
    <lineage>
        <taxon>Bacteria</taxon>
        <taxon>Bacillati</taxon>
        <taxon>Actinomycetota</taxon>
        <taxon>Actinomycetes</taxon>
        <taxon>Kitasatosporales</taxon>
        <taxon>Streptomycetaceae</taxon>
        <taxon>Yinghuangia</taxon>
    </lineage>
</organism>
<protein>
    <submittedName>
        <fullName evidence="1">Uncharacterized protein</fullName>
    </submittedName>
</protein>
<dbReference type="Proteomes" id="UP001165378">
    <property type="component" value="Unassembled WGS sequence"/>
</dbReference>